<dbReference type="GO" id="GO:0005345">
    <property type="term" value="F:purine nucleobase transmembrane transporter activity"/>
    <property type="evidence" value="ECO:0007669"/>
    <property type="project" value="TreeGrafter"/>
</dbReference>
<dbReference type="PANTHER" id="PTHR43337:SF1">
    <property type="entry name" value="XANTHINE_URACIL PERMEASE C887.17-RELATED"/>
    <property type="match status" value="1"/>
</dbReference>
<keyword evidence="3" id="KW-0813">Transport</keyword>
<evidence type="ECO:0000256" key="2">
    <source>
        <dbReference type="ARBA" id="ARBA00005697"/>
    </source>
</evidence>
<keyword evidence="5 7" id="KW-1133">Transmembrane helix</keyword>
<dbReference type="InterPro" id="IPR045018">
    <property type="entry name" value="Azg-like"/>
</dbReference>
<proteinExistence type="inferred from homology"/>
<evidence type="ECO:0000256" key="1">
    <source>
        <dbReference type="ARBA" id="ARBA00004127"/>
    </source>
</evidence>
<feature type="transmembrane region" description="Helical" evidence="7">
    <location>
        <begin position="128"/>
        <end position="151"/>
    </location>
</feature>
<sequence>MDRYFGVSQSGSNFKTEAFAGFTTFISMLYIIPVSASILSDSGMPKEALITAVTLATVIATCLSGLWARVPVAMSVGMGLNVYFSYGMVKGMGLSCEQALGVVFLSGVVFLLISFTKIRTWLINSIPLGLRFALAGGLGAFICTIGLRSLGIITISPMGLPELGGLNKPEVWIGLVGIGVILALSVRKIHASFIIGIVFCSLLAWIFGISNTPKEFFSTPASIAPIAFKMDIMGVFTLALVPTIISLLVLDLFDSLGTLAGVGAKIGLFQNKDGKGDETLEKTLKVDAAATVIGASLGVSTTTSFLESASGVSEGGRTGLTSVFCAFFFACTLFLLPFFLSIPSFAIYPTLIVVGAMMFLEVKHIDFTDLPIGLASFFAIVLMPLTYSIANGLAGGFLVYILTSLALRQYYRINWGVILLGALSIMPIIVHGIFLKG</sequence>
<feature type="transmembrane region" description="Helical" evidence="7">
    <location>
        <begin position="18"/>
        <end position="36"/>
    </location>
</feature>
<feature type="transmembrane region" description="Helical" evidence="7">
    <location>
        <begin position="48"/>
        <end position="68"/>
    </location>
</feature>
<organism evidence="8 9">
    <name type="scientific">Helicobacter cholecystus</name>
    <dbReference type="NCBI Taxonomy" id="45498"/>
    <lineage>
        <taxon>Bacteria</taxon>
        <taxon>Pseudomonadati</taxon>
        <taxon>Campylobacterota</taxon>
        <taxon>Epsilonproteobacteria</taxon>
        <taxon>Campylobacterales</taxon>
        <taxon>Helicobacteraceae</taxon>
        <taxon>Helicobacter</taxon>
    </lineage>
</organism>
<evidence type="ECO:0000256" key="3">
    <source>
        <dbReference type="ARBA" id="ARBA00022448"/>
    </source>
</evidence>
<feature type="transmembrane region" description="Helical" evidence="7">
    <location>
        <begin position="320"/>
        <end position="339"/>
    </location>
</feature>
<name>A0A3D8IWP4_9HELI</name>
<comment type="similarity">
    <text evidence="2">Belongs to the nucleobase:cation symporter-2 (NCS2) (TC 2.A.40) family. Azg-like subfamily.</text>
</comment>
<feature type="transmembrane region" description="Helical" evidence="7">
    <location>
        <begin position="171"/>
        <end position="186"/>
    </location>
</feature>
<dbReference type="GO" id="GO:0005886">
    <property type="term" value="C:plasma membrane"/>
    <property type="evidence" value="ECO:0007669"/>
    <property type="project" value="TreeGrafter"/>
</dbReference>
<evidence type="ECO:0000256" key="6">
    <source>
        <dbReference type="ARBA" id="ARBA00023136"/>
    </source>
</evidence>
<keyword evidence="9" id="KW-1185">Reference proteome</keyword>
<reference evidence="8 9" key="1">
    <citation type="submission" date="2018-04" db="EMBL/GenBank/DDBJ databases">
        <title>Novel Campyloabacter and Helicobacter Species and Strains.</title>
        <authorList>
            <person name="Mannion A.J."/>
            <person name="Shen Z."/>
            <person name="Fox J.G."/>
        </authorList>
    </citation>
    <scope>NUCLEOTIDE SEQUENCE [LARGE SCALE GENOMIC DNA]</scope>
    <source>
        <strain evidence="8 9">ATCC 700242</strain>
    </source>
</reference>
<dbReference type="AlphaFoldDB" id="A0A3D8IWP4"/>
<dbReference type="Pfam" id="PF00860">
    <property type="entry name" value="Xan_ur_permease"/>
    <property type="match status" value="1"/>
</dbReference>
<feature type="transmembrane region" description="Helical" evidence="7">
    <location>
        <begin position="98"/>
        <end position="116"/>
    </location>
</feature>
<gene>
    <name evidence="8" type="ORF">CQA62_02865</name>
</gene>
<accession>A0A3D8IWP4</accession>
<dbReference type="EMBL" id="NXLU01000002">
    <property type="protein sequence ID" value="RDU69707.1"/>
    <property type="molecule type" value="Genomic_DNA"/>
</dbReference>
<keyword evidence="6 7" id="KW-0472">Membrane</keyword>
<keyword evidence="4 7" id="KW-0812">Transmembrane</keyword>
<evidence type="ECO:0000256" key="4">
    <source>
        <dbReference type="ARBA" id="ARBA00022692"/>
    </source>
</evidence>
<feature type="transmembrane region" description="Helical" evidence="7">
    <location>
        <begin position="413"/>
        <end position="435"/>
    </location>
</feature>
<comment type="caution">
    <text evidence="8">The sequence shown here is derived from an EMBL/GenBank/DDBJ whole genome shotgun (WGS) entry which is preliminary data.</text>
</comment>
<dbReference type="InterPro" id="IPR006043">
    <property type="entry name" value="NCS2"/>
</dbReference>
<dbReference type="PANTHER" id="PTHR43337">
    <property type="entry name" value="XANTHINE/URACIL PERMEASE C887.17-RELATED"/>
    <property type="match status" value="1"/>
</dbReference>
<evidence type="ECO:0000256" key="5">
    <source>
        <dbReference type="ARBA" id="ARBA00022989"/>
    </source>
</evidence>
<comment type="subcellular location">
    <subcellularLocation>
        <location evidence="1">Endomembrane system</location>
        <topology evidence="1">Multi-pass membrane protein</topology>
    </subcellularLocation>
</comment>
<feature type="transmembrane region" description="Helical" evidence="7">
    <location>
        <begin position="193"/>
        <end position="212"/>
    </location>
</feature>
<feature type="transmembrane region" description="Helical" evidence="7">
    <location>
        <begin position="232"/>
        <end position="253"/>
    </location>
</feature>
<feature type="transmembrane region" description="Helical" evidence="7">
    <location>
        <begin position="374"/>
        <end position="401"/>
    </location>
</feature>
<evidence type="ECO:0000313" key="8">
    <source>
        <dbReference type="EMBL" id="RDU69707.1"/>
    </source>
</evidence>
<evidence type="ECO:0000256" key="7">
    <source>
        <dbReference type="SAM" id="Phobius"/>
    </source>
</evidence>
<dbReference type="Proteomes" id="UP000257067">
    <property type="component" value="Unassembled WGS sequence"/>
</dbReference>
<evidence type="ECO:0000313" key="9">
    <source>
        <dbReference type="Proteomes" id="UP000257067"/>
    </source>
</evidence>
<dbReference type="GO" id="GO:0012505">
    <property type="term" value="C:endomembrane system"/>
    <property type="evidence" value="ECO:0007669"/>
    <property type="project" value="UniProtKB-SubCell"/>
</dbReference>
<protein>
    <submittedName>
        <fullName evidence="8">Guanine permease</fullName>
    </submittedName>
</protein>